<reference evidence="2 3" key="1">
    <citation type="submission" date="2019-12" db="EMBL/GenBank/DDBJ databases">
        <title>Deinococcus sp. HMF7620 Genome sequencing and assembly.</title>
        <authorList>
            <person name="Kang H."/>
            <person name="Kim H."/>
            <person name="Joh K."/>
        </authorList>
    </citation>
    <scope>NUCLEOTIDE SEQUENCE [LARGE SCALE GENOMIC DNA]</scope>
    <source>
        <strain evidence="2 3">HMF7620</strain>
    </source>
</reference>
<accession>A0A7C9M5L5</accession>
<comment type="caution">
    <text evidence="2">The sequence shown here is derived from an EMBL/GenBank/DDBJ whole genome shotgun (WGS) entry which is preliminary data.</text>
</comment>
<feature type="chain" id="PRO_5028804245" evidence="1">
    <location>
        <begin position="20"/>
        <end position="300"/>
    </location>
</feature>
<keyword evidence="1" id="KW-0732">Signal</keyword>
<evidence type="ECO:0000313" key="3">
    <source>
        <dbReference type="Proteomes" id="UP000483286"/>
    </source>
</evidence>
<proteinExistence type="predicted"/>
<protein>
    <submittedName>
        <fullName evidence="2">Uncharacterized protein</fullName>
    </submittedName>
</protein>
<dbReference type="RefSeq" id="WP_157457213.1">
    <property type="nucleotide sequence ID" value="NZ_WQLB01000001.1"/>
</dbReference>
<evidence type="ECO:0000256" key="1">
    <source>
        <dbReference type="SAM" id="SignalP"/>
    </source>
</evidence>
<evidence type="ECO:0000313" key="2">
    <source>
        <dbReference type="EMBL" id="MVN85183.1"/>
    </source>
</evidence>
<organism evidence="2 3">
    <name type="scientific">Deinococcus arboris</name>
    <dbReference type="NCBI Taxonomy" id="2682977"/>
    <lineage>
        <taxon>Bacteria</taxon>
        <taxon>Thermotogati</taxon>
        <taxon>Deinococcota</taxon>
        <taxon>Deinococci</taxon>
        <taxon>Deinococcales</taxon>
        <taxon>Deinococcaceae</taxon>
        <taxon>Deinococcus</taxon>
    </lineage>
</organism>
<keyword evidence="3" id="KW-1185">Reference proteome</keyword>
<dbReference type="Proteomes" id="UP000483286">
    <property type="component" value="Unassembled WGS sequence"/>
</dbReference>
<dbReference type="EMBL" id="WQLB01000001">
    <property type="protein sequence ID" value="MVN85183.1"/>
    <property type="molecule type" value="Genomic_DNA"/>
</dbReference>
<name>A0A7C9M5L5_9DEIO</name>
<dbReference type="AlphaFoldDB" id="A0A7C9M5L5"/>
<gene>
    <name evidence="2" type="ORF">GO986_00165</name>
</gene>
<sequence>MMRRALFVGILCLLPSAQAAYCFETPEAEGSLFPVFQGQPKKVVEVSTFFPDVGPQRDATRTFLLDRGQITQVLWNTNRGTTQAAASFQSRTGSAWQGSFQRESDSIMAAFSGQSSVTLTSVLASPKTPLTLTFDGRNRLSSYTGVELDDLIDENLPPVKIQVSCTYSLQKREVYERTTLAGAIAIARTARFDELNRLMAVEISQKLKGSAVPATVLKTTYAYGPDGHLNQSEQKRGETVVLTSTFATDSGGRVLRFGIRTTDGYEMLWTSMYDTQGNLTSQRETMNGRLTRTVIRTITY</sequence>
<feature type="signal peptide" evidence="1">
    <location>
        <begin position="1"/>
        <end position="19"/>
    </location>
</feature>